<organism evidence="8 9">
    <name type="scientific">Lichenicoccus roseus</name>
    <dbReference type="NCBI Taxonomy" id="2683649"/>
    <lineage>
        <taxon>Bacteria</taxon>
        <taxon>Pseudomonadati</taxon>
        <taxon>Pseudomonadota</taxon>
        <taxon>Alphaproteobacteria</taxon>
        <taxon>Acetobacterales</taxon>
        <taxon>Acetobacteraceae</taxon>
        <taxon>Lichenicoccus</taxon>
    </lineage>
</organism>
<keyword evidence="6 7" id="KW-0961">Cell wall biogenesis/degradation</keyword>
<dbReference type="PANTHER" id="PTHR30518:SF2">
    <property type="entry name" value="ENDOLYTIC MUREIN TRANSGLYCOSYLASE"/>
    <property type="match status" value="1"/>
</dbReference>
<dbReference type="GO" id="GO:0071555">
    <property type="term" value="P:cell wall organization"/>
    <property type="evidence" value="ECO:0007669"/>
    <property type="project" value="UniProtKB-KW"/>
</dbReference>
<dbReference type="AlphaFoldDB" id="A0A5R9J7S3"/>
<comment type="caution">
    <text evidence="8">The sequence shown here is derived from an EMBL/GenBank/DDBJ whole genome shotgun (WGS) entry which is preliminary data.</text>
</comment>
<name>A0A5R9J7S3_9PROT</name>
<keyword evidence="5 7" id="KW-0456">Lyase</keyword>
<dbReference type="EMBL" id="VCDI01000002">
    <property type="protein sequence ID" value="TLU73632.1"/>
    <property type="molecule type" value="Genomic_DNA"/>
</dbReference>
<comment type="similarity">
    <text evidence="7">Belongs to the transglycosylase MltG family.</text>
</comment>
<evidence type="ECO:0000256" key="7">
    <source>
        <dbReference type="HAMAP-Rule" id="MF_02065"/>
    </source>
</evidence>
<keyword evidence="3 7" id="KW-1133">Transmembrane helix</keyword>
<comment type="function">
    <text evidence="7">Functions as a peptidoglycan terminase that cleaves nascent peptidoglycan strands endolytically to terminate their elongation.</text>
</comment>
<keyword evidence="2 7" id="KW-0812">Transmembrane</keyword>
<sequence>MFAGVLLGAGMAAGALWWYWRPGPLPQATAIVIPHGGLAGAGAVLQREDALPDGPAALFGFRVAGRLTRSDGPVHAAEFEFPAHASVRELLLVLRTARPVQHQLTIPEGLTVAQIALLLASADALAGATPVVAEGSILPETYAYERGTTRAAIVTRMQAAMERRLQSAWTSRQPQPELPTPRDLLVLASLVERETARPAERPLVARVFLNRLHLGMRLQSDPTVIYGASGGLGTLARPLSRADLAQPNPYNSYLVTGLPPGPICSPGPAALDAAAHPAAGDMLYFVADGSGGHAFATDLPTHLQNVARLRALEGAHASKEPSR</sequence>
<reference evidence="8 9" key="1">
    <citation type="submission" date="2019-05" db="EMBL/GenBank/DDBJ databases">
        <authorList>
            <person name="Pankratov T."/>
            <person name="Grouzdev D."/>
        </authorList>
    </citation>
    <scope>NUCLEOTIDE SEQUENCE [LARGE SCALE GENOMIC DNA]</scope>
    <source>
        <strain evidence="8 9">KEBCLARHB70R</strain>
    </source>
</reference>
<accession>A0A5R9J7S3</accession>
<comment type="catalytic activity">
    <reaction evidence="7">
        <text>a peptidoglycan chain = a peptidoglycan chain with N-acetyl-1,6-anhydromuramyl-[peptide] at the reducing end + a peptidoglycan chain with N-acetylglucosamine at the non-reducing end.</text>
        <dbReference type="EC" id="4.2.2.29"/>
    </reaction>
</comment>
<dbReference type="Pfam" id="PF02618">
    <property type="entry name" value="YceG"/>
    <property type="match status" value="1"/>
</dbReference>
<dbReference type="HAMAP" id="MF_02065">
    <property type="entry name" value="MltG"/>
    <property type="match status" value="1"/>
</dbReference>
<dbReference type="GO" id="GO:0005886">
    <property type="term" value="C:plasma membrane"/>
    <property type="evidence" value="ECO:0007669"/>
    <property type="project" value="UniProtKB-UniRule"/>
</dbReference>
<dbReference type="CDD" id="cd08010">
    <property type="entry name" value="MltG_like"/>
    <property type="match status" value="1"/>
</dbReference>
<dbReference type="Proteomes" id="UP000305654">
    <property type="component" value="Unassembled WGS sequence"/>
</dbReference>
<keyword evidence="7" id="KW-0997">Cell inner membrane</keyword>
<evidence type="ECO:0000256" key="4">
    <source>
        <dbReference type="ARBA" id="ARBA00023136"/>
    </source>
</evidence>
<dbReference type="NCBIfam" id="TIGR00247">
    <property type="entry name" value="endolytic transglycosylase MltG"/>
    <property type="match status" value="1"/>
</dbReference>
<evidence type="ECO:0000256" key="1">
    <source>
        <dbReference type="ARBA" id="ARBA00022475"/>
    </source>
</evidence>
<dbReference type="GO" id="GO:0009252">
    <property type="term" value="P:peptidoglycan biosynthetic process"/>
    <property type="evidence" value="ECO:0007669"/>
    <property type="project" value="UniProtKB-UniRule"/>
</dbReference>
<evidence type="ECO:0000313" key="9">
    <source>
        <dbReference type="Proteomes" id="UP000305654"/>
    </source>
</evidence>
<dbReference type="OrthoDB" id="9814591at2"/>
<evidence type="ECO:0000256" key="3">
    <source>
        <dbReference type="ARBA" id="ARBA00022989"/>
    </source>
</evidence>
<dbReference type="InterPro" id="IPR003770">
    <property type="entry name" value="MLTG-like"/>
</dbReference>
<keyword evidence="4 7" id="KW-0472">Membrane</keyword>
<evidence type="ECO:0000256" key="6">
    <source>
        <dbReference type="ARBA" id="ARBA00023316"/>
    </source>
</evidence>
<proteinExistence type="inferred from homology"/>
<keyword evidence="9" id="KW-1185">Reference proteome</keyword>
<evidence type="ECO:0000256" key="2">
    <source>
        <dbReference type="ARBA" id="ARBA00022692"/>
    </source>
</evidence>
<evidence type="ECO:0000256" key="5">
    <source>
        <dbReference type="ARBA" id="ARBA00023239"/>
    </source>
</evidence>
<dbReference type="Gene3D" id="3.30.160.60">
    <property type="entry name" value="Classic Zinc Finger"/>
    <property type="match status" value="1"/>
</dbReference>
<dbReference type="GO" id="GO:0008932">
    <property type="term" value="F:lytic endotransglycosylase activity"/>
    <property type="evidence" value="ECO:0007669"/>
    <property type="project" value="UniProtKB-UniRule"/>
</dbReference>
<protein>
    <recommendedName>
        <fullName evidence="7">Endolytic murein transglycosylase</fullName>
        <ecNumber evidence="7">4.2.2.29</ecNumber>
    </recommendedName>
    <alternativeName>
        <fullName evidence="7">Peptidoglycan lytic transglycosylase</fullName>
    </alternativeName>
    <alternativeName>
        <fullName evidence="7">Peptidoglycan polymerization terminase</fullName>
    </alternativeName>
</protein>
<dbReference type="PANTHER" id="PTHR30518">
    <property type="entry name" value="ENDOLYTIC MUREIN TRANSGLYCOSYLASE"/>
    <property type="match status" value="1"/>
</dbReference>
<evidence type="ECO:0000313" key="8">
    <source>
        <dbReference type="EMBL" id="TLU73632.1"/>
    </source>
</evidence>
<gene>
    <name evidence="7 8" type="primary">mltG</name>
    <name evidence="8" type="ORF">FE263_08055</name>
</gene>
<dbReference type="EC" id="4.2.2.29" evidence="7"/>
<keyword evidence="1 7" id="KW-1003">Cell membrane</keyword>
<feature type="site" description="Important for catalytic activity" evidence="7">
    <location>
        <position position="194"/>
    </location>
</feature>